<organism evidence="11 12">
    <name type="scientific">Zobellella aerophila</name>
    <dbReference type="NCBI Taxonomy" id="870480"/>
    <lineage>
        <taxon>Bacteria</taxon>
        <taxon>Pseudomonadati</taxon>
        <taxon>Pseudomonadota</taxon>
        <taxon>Gammaproteobacteria</taxon>
        <taxon>Aeromonadales</taxon>
        <taxon>Aeromonadaceae</taxon>
        <taxon>Zobellella</taxon>
    </lineage>
</organism>
<dbReference type="Pfam" id="PF00528">
    <property type="entry name" value="BPD_transp_1"/>
    <property type="match status" value="1"/>
</dbReference>
<comment type="caution">
    <text evidence="11">The sequence shown here is derived from an EMBL/GenBank/DDBJ whole genome shotgun (WGS) entry which is preliminary data.</text>
</comment>
<evidence type="ECO:0000256" key="9">
    <source>
        <dbReference type="RuleBase" id="RU363032"/>
    </source>
</evidence>
<evidence type="ECO:0000313" key="12">
    <source>
        <dbReference type="Proteomes" id="UP001500795"/>
    </source>
</evidence>
<keyword evidence="12" id="KW-1185">Reference proteome</keyword>
<evidence type="ECO:0000256" key="6">
    <source>
        <dbReference type="ARBA" id="ARBA00022989"/>
    </source>
</evidence>
<dbReference type="InterPro" id="IPR000515">
    <property type="entry name" value="MetI-like"/>
</dbReference>
<dbReference type="SUPFAM" id="SSF161098">
    <property type="entry name" value="MetI-like"/>
    <property type="match status" value="1"/>
</dbReference>
<keyword evidence="2 9" id="KW-0813">Transport</keyword>
<feature type="transmembrane region" description="Helical" evidence="9">
    <location>
        <begin position="72"/>
        <end position="97"/>
    </location>
</feature>
<feature type="transmembrane region" description="Helical" evidence="9">
    <location>
        <begin position="282"/>
        <end position="309"/>
    </location>
</feature>
<evidence type="ECO:0000256" key="4">
    <source>
        <dbReference type="ARBA" id="ARBA00022519"/>
    </source>
</evidence>
<comment type="subcellular location">
    <subcellularLocation>
        <location evidence="1">Cell inner membrane</location>
        <topology evidence="1">Multi-pass membrane protein</topology>
    </subcellularLocation>
    <subcellularLocation>
        <location evidence="9">Cell membrane</location>
        <topology evidence="9">Multi-pass membrane protein</topology>
    </subcellularLocation>
</comment>
<name>A0ABP6V0Y3_9GAMM</name>
<proteinExistence type="inferred from homology"/>
<keyword evidence="3" id="KW-1003">Cell membrane</keyword>
<evidence type="ECO:0000256" key="7">
    <source>
        <dbReference type="ARBA" id="ARBA00023136"/>
    </source>
</evidence>
<evidence type="ECO:0000256" key="3">
    <source>
        <dbReference type="ARBA" id="ARBA00022475"/>
    </source>
</evidence>
<dbReference type="RefSeq" id="WP_344953853.1">
    <property type="nucleotide sequence ID" value="NZ_BAABCX010000001.1"/>
</dbReference>
<feature type="transmembrane region" description="Helical" evidence="9">
    <location>
        <begin position="109"/>
        <end position="133"/>
    </location>
</feature>
<sequence>MLNYILRRFNLLVTTLLVLTLLAYVLEYNLLAKGAGDDFWNGYLAFMRQLLQGNFGISSATGMPVLEALNQYFPATLELCLAAFIISLLVGIPVGTLAALRQGRWQDTLILSGTLLGYSIPVFWLGLLLVMFFSLNLGWLPVSGQLSLLYDIPPVTGFMLIDTLLADRDYRVSAFLDALRHLILPALVLSIVPTTEMIRQIRNALVEVLKQNYIRAALTKGLSKTQVALRHGLRNAFPLAVPTLGLQLGPVLTSAMMTEIVFDWPGLGRWLLTSIAQQDYMAIRGGTLAIATFTVTASVLTDIVSTLIYPTRRKAFYVKQG</sequence>
<evidence type="ECO:0000256" key="8">
    <source>
        <dbReference type="ARBA" id="ARBA00024202"/>
    </source>
</evidence>
<feature type="domain" description="ABC transmembrane type-1" evidence="10">
    <location>
        <begin position="73"/>
        <end position="305"/>
    </location>
</feature>
<reference evidence="12" key="1">
    <citation type="journal article" date="2019" name="Int. J. Syst. Evol. Microbiol.">
        <title>The Global Catalogue of Microorganisms (GCM) 10K type strain sequencing project: providing services to taxonomists for standard genome sequencing and annotation.</title>
        <authorList>
            <consortium name="The Broad Institute Genomics Platform"/>
            <consortium name="The Broad Institute Genome Sequencing Center for Infectious Disease"/>
            <person name="Wu L."/>
            <person name="Ma J."/>
        </authorList>
    </citation>
    <scope>NUCLEOTIDE SEQUENCE [LARGE SCALE GENOMIC DNA]</scope>
    <source>
        <strain evidence="12">JCM 17110</strain>
    </source>
</reference>
<keyword evidence="7 9" id="KW-0472">Membrane</keyword>
<evidence type="ECO:0000259" key="10">
    <source>
        <dbReference type="PROSITE" id="PS50928"/>
    </source>
</evidence>
<evidence type="ECO:0000256" key="1">
    <source>
        <dbReference type="ARBA" id="ARBA00004429"/>
    </source>
</evidence>
<dbReference type="EMBL" id="BAABCX010000001">
    <property type="protein sequence ID" value="GAA3526696.1"/>
    <property type="molecule type" value="Genomic_DNA"/>
</dbReference>
<keyword evidence="5 9" id="KW-0812">Transmembrane</keyword>
<protein>
    <submittedName>
        <fullName evidence="11">ABC transporter permease subunit</fullName>
    </submittedName>
</protein>
<accession>A0ABP6V0Y3</accession>
<evidence type="ECO:0000256" key="2">
    <source>
        <dbReference type="ARBA" id="ARBA00022448"/>
    </source>
</evidence>
<evidence type="ECO:0000256" key="5">
    <source>
        <dbReference type="ARBA" id="ARBA00022692"/>
    </source>
</evidence>
<dbReference type="PROSITE" id="PS50928">
    <property type="entry name" value="ABC_TM1"/>
    <property type="match status" value="1"/>
</dbReference>
<dbReference type="Proteomes" id="UP001500795">
    <property type="component" value="Unassembled WGS sequence"/>
</dbReference>
<keyword evidence="4" id="KW-0997">Cell inner membrane</keyword>
<dbReference type="PANTHER" id="PTHR43163">
    <property type="entry name" value="DIPEPTIDE TRANSPORT SYSTEM PERMEASE PROTEIN DPPB-RELATED"/>
    <property type="match status" value="1"/>
</dbReference>
<dbReference type="CDD" id="cd06261">
    <property type="entry name" value="TM_PBP2"/>
    <property type="match status" value="1"/>
</dbReference>
<dbReference type="InterPro" id="IPR035906">
    <property type="entry name" value="MetI-like_sf"/>
</dbReference>
<comment type="similarity">
    <text evidence="8">Belongs to the binding-protein-dependent transport system permease family. OppBC subfamily.</text>
</comment>
<dbReference type="Gene3D" id="1.10.3720.10">
    <property type="entry name" value="MetI-like"/>
    <property type="match status" value="1"/>
</dbReference>
<keyword evidence="6 9" id="KW-1133">Transmembrane helix</keyword>
<evidence type="ECO:0000313" key="11">
    <source>
        <dbReference type="EMBL" id="GAA3526696.1"/>
    </source>
</evidence>
<gene>
    <name evidence="11" type="ORF">GCM10022394_02270</name>
</gene>
<dbReference type="PANTHER" id="PTHR43163:SF4">
    <property type="entry name" value="PUTRESCINE EXPORT SYSTEM PERMEASE PROTEIN SAPB"/>
    <property type="match status" value="1"/>
</dbReference>